<feature type="transmembrane region" description="Helical" evidence="7">
    <location>
        <begin position="163"/>
        <end position="181"/>
    </location>
</feature>
<dbReference type="PANTHER" id="PTHR23514">
    <property type="entry name" value="BYPASS OF STOP CODON PROTEIN 6"/>
    <property type="match status" value="1"/>
</dbReference>
<evidence type="ECO:0000256" key="4">
    <source>
        <dbReference type="ARBA" id="ARBA00022692"/>
    </source>
</evidence>
<comment type="similarity">
    <text evidence="2">Belongs to the major facilitator superfamily.</text>
</comment>
<reference evidence="9" key="1">
    <citation type="submission" date="2022-08" db="EMBL/GenBank/DDBJ databases">
        <authorList>
            <consortium name="DOE Joint Genome Institute"/>
            <person name="Min B."/>
            <person name="Riley R."/>
            <person name="Sierra-Patev S."/>
            <person name="Naranjo-Ortiz M."/>
            <person name="Looney B."/>
            <person name="Konkel Z."/>
            <person name="Slot J.C."/>
            <person name="Sakamoto Y."/>
            <person name="Steenwyk J.L."/>
            <person name="Rokas A."/>
            <person name="Carro J."/>
            <person name="Camarero S."/>
            <person name="Ferreira P."/>
            <person name="Molpeceres G."/>
            <person name="Ruiz-Duenas F.J."/>
            <person name="Serrano A."/>
            <person name="Henrissat B."/>
            <person name="Drula E."/>
            <person name="Hughes K.W."/>
            <person name="Mata J.L."/>
            <person name="Ishikawa N.K."/>
            <person name="Vargas-Isla R."/>
            <person name="Ushijima S."/>
            <person name="Smith C.A."/>
            <person name="Ahrendt S."/>
            <person name="Andreopoulos W."/>
            <person name="He G."/>
            <person name="Labutti K."/>
            <person name="Lipzen A."/>
            <person name="Ng V."/>
            <person name="Sandor L."/>
            <person name="Barry K."/>
            <person name="Martinez A.T."/>
            <person name="Xiao Y."/>
            <person name="Gibbons J.G."/>
            <person name="Terashima K."/>
            <person name="Hibbett D.S."/>
            <person name="Grigoriev I.V."/>
        </authorList>
    </citation>
    <scope>NUCLEOTIDE SEQUENCE</scope>
    <source>
        <strain evidence="9">Sp2 HRB7682 ss15</strain>
    </source>
</reference>
<proteinExistence type="inferred from homology"/>
<feature type="transmembrane region" description="Helical" evidence="7">
    <location>
        <begin position="439"/>
        <end position="458"/>
    </location>
</feature>
<feature type="transmembrane region" description="Helical" evidence="7">
    <location>
        <begin position="288"/>
        <end position="311"/>
    </location>
</feature>
<dbReference type="GO" id="GO:0016020">
    <property type="term" value="C:membrane"/>
    <property type="evidence" value="ECO:0007669"/>
    <property type="project" value="TreeGrafter"/>
</dbReference>
<feature type="transmembrane region" description="Helical" evidence="7">
    <location>
        <begin position="404"/>
        <end position="427"/>
    </location>
</feature>
<sequence>MGAMELDILSSPNGMNASVQSLSRLNRVYNQNDSNHGGITQIPDLQKAPQNAVESSLEYDLGSGDKAISHHKGREYIQLAALYWCMFLAGWNDGSTGPLLPRIQEVYNVGYIIVSLIFVFACVGFISGACLNVPFSEKLGFGKTIVLGSFLQQTAYALQAPQLPFPVFVMSFTINGIGLALQDAQSNGFVASLKDHAETKMGLLHATYGAGALCAPLVATQFAQMEHWSFHYLVSLSVATINTIVQIAVFRFKTQDDCLVEIGQEPGEKGTSEHSHFRQIMSLKSVHLLAVFILVYVGVEVTVGGWIVTFIQTVRGGGSKSGYISAGFFGGLMIGRIVLLWVNQKIGERRVLYLYSALAIGLEIVIWLVPSLIGDGVAIAIVGMLLGPMYPITMNHTGRILPRWLLTGSIGWIAGFGQAGSAVLPFMTGALASKFGIKSLQPLLVSMMAFMTILWAFVPGAPRKTD</sequence>
<protein>
    <submittedName>
        <fullName evidence="9">Major facilitator superfamily domain-containing protein</fullName>
    </submittedName>
</protein>
<keyword evidence="3" id="KW-0813">Transport</keyword>
<evidence type="ECO:0000256" key="2">
    <source>
        <dbReference type="ARBA" id="ARBA00008335"/>
    </source>
</evidence>
<dbReference type="Gene3D" id="1.20.1250.20">
    <property type="entry name" value="MFS general substrate transporter like domains"/>
    <property type="match status" value="2"/>
</dbReference>
<comment type="subcellular location">
    <subcellularLocation>
        <location evidence="1">Endomembrane system</location>
        <topology evidence="1">Multi-pass membrane protein</topology>
    </subcellularLocation>
</comment>
<dbReference type="InterPro" id="IPR036259">
    <property type="entry name" value="MFS_trans_sf"/>
</dbReference>
<dbReference type="SUPFAM" id="SSF103473">
    <property type="entry name" value="MFS general substrate transporter"/>
    <property type="match status" value="1"/>
</dbReference>
<evidence type="ECO:0000256" key="6">
    <source>
        <dbReference type="ARBA" id="ARBA00023136"/>
    </source>
</evidence>
<dbReference type="PANTHER" id="PTHR23514:SF3">
    <property type="entry name" value="BYPASS OF STOP CODON PROTEIN 6"/>
    <property type="match status" value="1"/>
</dbReference>
<evidence type="ECO:0000256" key="7">
    <source>
        <dbReference type="SAM" id="Phobius"/>
    </source>
</evidence>
<gene>
    <name evidence="9" type="ORF">C8J55DRAFT_469261</name>
</gene>
<evidence type="ECO:0000256" key="1">
    <source>
        <dbReference type="ARBA" id="ARBA00004127"/>
    </source>
</evidence>
<dbReference type="GO" id="GO:0012505">
    <property type="term" value="C:endomembrane system"/>
    <property type="evidence" value="ECO:0007669"/>
    <property type="project" value="UniProtKB-SubCell"/>
</dbReference>
<dbReference type="Proteomes" id="UP001150238">
    <property type="component" value="Unassembled WGS sequence"/>
</dbReference>
<dbReference type="PROSITE" id="PS50850">
    <property type="entry name" value="MFS"/>
    <property type="match status" value="1"/>
</dbReference>
<feature type="transmembrane region" description="Helical" evidence="7">
    <location>
        <begin position="111"/>
        <end position="133"/>
    </location>
</feature>
<name>A0A9W9AV13_9AGAR</name>
<feature type="transmembrane region" description="Helical" evidence="7">
    <location>
        <begin position="229"/>
        <end position="250"/>
    </location>
</feature>
<dbReference type="Pfam" id="PF07690">
    <property type="entry name" value="MFS_1"/>
    <property type="match status" value="1"/>
</dbReference>
<keyword evidence="5 7" id="KW-1133">Transmembrane helix</keyword>
<dbReference type="AlphaFoldDB" id="A0A9W9AV13"/>
<dbReference type="InterPro" id="IPR011701">
    <property type="entry name" value="MFS"/>
</dbReference>
<dbReference type="FunFam" id="1.20.1250.20:FF:000286">
    <property type="entry name" value="MFS efflux transporter"/>
    <property type="match status" value="1"/>
</dbReference>
<evidence type="ECO:0000313" key="10">
    <source>
        <dbReference type="Proteomes" id="UP001150238"/>
    </source>
</evidence>
<evidence type="ECO:0000256" key="5">
    <source>
        <dbReference type="ARBA" id="ARBA00022989"/>
    </source>
</evidence>
<feature type="transmembrane region" description="Helical" evidence="7">
    <location>
        <begin position="323"/>
        <end position="342"/>
    </location>
</feature>
<organism evidence="9 10">
    <name type="scientific">Lentinula lateritia</name>
    <dbReference type="NCBI Taxonomy" id="40482"/>
    <lineage>
        <taxon>Eukaryota</taxon>
        <taxon>Fungi</taxon>
        <taxon>Dikarya</taxon>
        <taxon>Basidiomycota</taxon>
        <taxon>Agaricomycotina</taxon>
        <taxon>Agaricomycetes</taxon>
        <taxon>Agaricomycetidae</taxon>
        <taxon>Agaricales</taxon>
        <taxon>Marasmiineae</taxon>
        <taxon>Omphalotaceae</taxon>
        <taxon>Lentinula</taxon>
    </lineage>
</organism>
<dbReference type="EMBL" id="JANVFS010000006">
    <property type="protein sequence ID" value="KAJ4491257.1"/>
    <property type="molecule type" value="Genomic_DNA"/>
</dbReference>
<reference evidence="9" key="2">
    <citation type="journal article" date="2023" name="Proc. Natl. Acad. Sci. U.S.A.">
        <title>A global phylogenomic analysis of the shiitake genus Lentinula.</title>
        <authorList>
            <person name="Sierra-Patev S."/>
            <person name="Min B."/>
            <person name="Naranjo-Ortiz M."/>
            <person name="Looney B."/>
            <person name="Konkel Z."/>
            <person name="Slot J.C."/>
            <person name="Sakamoto Y."/>
            <person name="Steenwyk J.L."/>
            <person name="Rokas A."/>
            <person name="Carro J."/>
            <person name="Camarero S."/>
            <person name="Ferreira P."/>
            <person name="Molpeceres G."/>
            <person name="Ruiz-Duenas F.J."/>
            <person name="Serrano A."/>
            <person name="Henrissat B."/>
            <person name="Drula E."/>
            <person name="Hughes K.W."/>
            <person name="Mata J.L."/>
            <person name="Ishikawa N.K."/>
            <person name="Vargas-Isla R."/>
            <person name="Ushijima S."/>
            <person name="Smith C.A."/>
            <person name="Donoghue J."/>
            <person name="Ahrendt S."/>
            <person name="Andreopoulos W."/>
            <person name="He G."/>
            <person name="LaButti K."/>
            <person name="Lipzen A."/>
            <person name="Ng V."/>
            <person name="Riley R."/>
            <person name="Sandor L."/>
            <person name="Barry K."/>
            <person name="Martinez A.T."/>
            <person name="Xiao Y."/>
            <person name="Gibbons J.G."/>
            <person name="Terashima K."/>
            <person name="Grigoriev I.V."/>
            <person name="Hibbett D."/>
        </authorList>
    </citation>
    <scope>NUCLEOTIDE SEQUENCE</scope>
    <source>
        <strain evidence="9">Sp2 HRB7682 ss15</strain>
    </source>
</reference>
<evidence type="ECO:0000259" key="8">
    <source>
        <dbReference type="PROSITE" id="PS50850"/>
    </source>
</evidence>
<evidence type="ECO:0000256" key="3">
    <source>
        <dbReference type="ARBA" id="ARBA00022448"/>
    </source>
</evidence>
<feature type="transmembrane region" description="Helical" evidence="7">
    <location>
        <begin position="202"/>
        <end position="223"/>
    </location>
</feature>
<feature type="domain" description="Major facilitator superfamily (MFS) profile" evidence="8">
    <location>
        <begin position="78"/>
        <end position="464"/>
    </location>
</feature>
<dbReference type="InterPro" id="IPR051788">
    <property type="entry name" value="MFS_Transporter"/>
</dbReference>
<keyword evidence="6 7" id="KW-0472">Membrane</keyword>
<comment type="caution">
    <text evidence="9">The sequence shown here is derived from an EMBL/GenBank/DDBJ whole genome shotgun (WGS) entry which is preliminary data.</text>
</comment>
<dbReference type="InterPro" id="IPR020846">
    <property type="entry name" value="MFS_dom"/>
</dbReference>
<keyword evidence="4 7" id="KW-0812">Transmembrane</keyword>
<dbReference type="GO" id="GO:0022857">
    <property type="term" value="F:transmembrane transporter activity"/>
    <property type="evidence" value="ECO:0007669"/>
    <property type="project" value="InterPro"/>
</dbReference>
<feature type="transmembrane region" description="Helical" evidence="7">
    <location>
        <begin position="376"/>
        <end position="392"/>
    </location>
</feature>
<accession>A0A9W9AV13</accession>
<feature type="transmembrane region" description="Helical" evidence="7">
    <location>
        <begin position="351"/>
        <end position="370"/>
    </location>
</feature>
<evidence type="ECO:0000313" key="9">
    <source>
        <dbReference type="EMBL" id="KAJ4491257.1"/>
    </source>
</evidence>